<gene>
    <name evidence="1" type="ORF">KV112_07020</name>
</gene>
<protein>
    <submittedName>
        <fullName evidence="1">Class I SAM-dependent methyltransferase</fullName>
        <ecNumber evidence="1">2.1.1.-</ecNumber>
    </submittedName>
</protein>
<dbReference type="SUPFAM" id="SSF53335">
    <property type="entry name" value="S-adenosyl-L-methionine-dependent methyltransferases"/>
    <property type="match status" value="1"/>
</dbReference>
<dbReference type="GO" id="GO:0008168">
    <property type="term" value="F:methyltransferase activity"/>
    <property type="evidence" value="ECO:0007669"/>
    <property type="project" value="UniProtKB-KW"/>
</dbReference>
<evidence type="ECO:0000313" key="2">
    <source>
        <dbReference type="Proteomes" id="UP001299046"/>
    </source>
</evidence>
<reference evidence="1 2" key="1">
    <citation type="submission" date="2023-12" db="EMBL/GenBank/DDBJ databases">
        <title>Description of new species of Mycobacterium terrae complex isolated from sewage at the Sao Paulo Zoological Park Foundation in Brazil.</title>
        <authorList>
            <person name="Romagnoli C.L."/>
            <person name="Conceicao E.C."/>
            <person name="Machado E."/>
            <person name="Barreto L.B.P.F."/>
            <person name="Sharma A."/>
            <person name="Silva N.M."/>
            <person name="Marques L.E."/>
            <person name="Juliana M.A."/>
            <person name="Lourenco M.C.S."/>
            <person name="Digiampietri L.A."/>
            <person name="Suffys P.N."/>
            <person name="Viana-Niero C."/>
        </authorList>
    </citation>
    <scope>NUCLEOTIDE SEQUENCE [LARGE SCALE GENOMIC DNA]</scope>
    <source>
        <strain evidence="1 2">MYC123</strain>
    </source>
</reference>
<sequence length="359" mass="41140">MSTAAAEEYVASLYTTILKRDPRPEELDNWVNVAMRPEQVYFSLVESKEYQLQQDKLVPTEFLPGHFHSPIVDPSTIVEYVEKQYAQEPDDIKGIDLNESGMVRFWNENIEIIKNISFSEHDDGKNRYYHDNGCYPYSDAVTLYAMITNFKPKNIIEVGSGFSTACMLDVADDAGLSDLTITCIDPSANRLRGRLREKDYSRVDIIEGLVQNVPVSMFSKLNKNDILFIDSTHVLKTGSDVHYELFSILPSLNEGVLIHFHDIGYPFEYSRPWLFKDNKSWNEAYALQAFLMYNPAFEVVFWNGLLAQRQRKLILETLPLFLKNPGGSIWLRAGSVGTPQARKAEGWYRGRHAVRQSDD</sequence>
<keyword evidence="1" id="KW-0489">Methyltransferase</keyword>
<dbReference type="EMBL" id="JAYJJT010000006">
    <property type="protein sequence ID" value="MEB3049488.1"/>
    <property type="molecule type" value="Genomic_DNA"/>
</dbReference>
<accession>A0ABU5YHF2</accession>
<name>A0ABU5YHF2_9MYCO</name>
<keyword evidence="1" id="KW-0808">Transferase</keyword>
<dbReference type="Pfam" id="PF13578">
    <property type="entry name" value="Methyltransf_24"/>
    <property type="match status" value="1"/>
</dbReference>
<dbReference type="GO" id="GO:0032259">
    <property type="term" value="P:methylation"/>
    <property type="evidence" value="ECO:0007669"/>
    <property type="project" value="UniProtKB-KW"/>
</dbReference>
<organism evidence="1 2">
    <name type="scientific">[Mycobacterium] zoologicum</name>
    <dbReference type="NCBI Taxonomy" id="2872311"/>
    <lineage>
        <taxon>Bacteria</taxon>
        <taxon>Bacillati</taxon>
        <taxon>Actinomycetota</taxon>
        <taxon>Actinomycetes</taxon>
        <taxon>Mycobacteriales</taxon>
        <taxon>Mycobacteriaceae</taxon>
        <taxon>Mycolicibacter</taxon>
    </lineage>
</organism>
<proteinExistence type="predicted"/>
<dbReference type="InterPro" id="IPR029063">
    <property type="entry name" value="SAM-dependent_MTases_sf"/>
</dbReference>
<comment type="caution">
    <text evidence="1">The sequence shown here is derived from an EMBL/GenBank/DDBJ whole genome shotgun (WGS) entry which is preliminary data.</text>
</comment>
<dbReference type="RefSeq" id="WP_224863487.1">
    <property type="nucleotide sequence ID" value="NZ_JAYJJT010000006.1"/>
</dbReference>
<keyword evidence="2" id="KW-1185">Reference proteome</keyword>
<evidence type="ECO:0000313" key="1">
    <source>
        <dbReference type="EMBL" id="MEB3049488.1"/>
    </source>
</evidence>
<dbReference type="EC" id="2.1.1.-" evidence="1"/>
<dbReference type="Proteomes" id="UP001299046">
    <property type="component" value="Unassembled WGS sequence"/>
</dbReference>
<dbReference type="Gene3D" id="3.40.50.150">
    <property type="entry name" value="Vaccinia Virus protein VP39"/>
    <property type="match status" value="1"/>
</dbReference>